<reference evidence="3 4" key="2">
    <citation type="submission" date="2008-08" db="EMBL/GenBank/DDBJ databases">
        <authorList>
            <person name="Fulton L."/>
            <person name="Clifton S."/>
            <person name="Fulton B."/>
            <person name="Xu J."/>
            <person name="Minx P."/>
            <person name="Pepin K.H."/>
            <person name="Johnson M."/>
            <person name="Bhonagiri V."/>
            <person name="Nash W.E."/>
            <person name="Mardis E.R."/>
            <person name="Wilson R.K."/>
        </authorList>
    </citation>
    <scope>NUCLEOTIDE SEQUENCE [LARGE SCALE GENOMIC DNA]</scope>
    <source>
        <strain evidence="3 4">ATCC 29176</strain>
    </source>
</reference>
<dbReference type="HOGENOM" id="CLU_078802_0_0_9"/>
<dbReference type="InterPro" id="IPR050661">
    <property type="entry name" value="BglG_antiterminators"/>
</dbReference>
<feature type="domain" description="PRD" evidence="2">
    <location>
        <begin position="199"/>
        <end position="306"/>
    </location>
</feature>
<dbReference type="InterPro" id="IPR036650">
    <property type="entry name" value="CAT_RNA-bd_dom_sf"/>
</dbReference>
<dbReference type="eggNOG" id="COG3711">
    <property type="taxonomic scope" value="Bacteria"/>
</dbReference>
<dbReference type="Proteomes" id="UP000003254">
    <property type="component" value="Unassembled WGS sequence"/>
</dbReference>
<dbReference type="Gene3D" id="2.30.24.10">
    <property type="entry name" value="CAT RNA-binding domain"/>
    <property type="match status" value="1"/>
</dbReference>
<evidence type="ECO:0000313" key="4">
    <source>
        <dbReference type="Proteomes" id="UP000003254"/>
    </source>
</evidence>
<dbReference type="NCBIfam" id="NF046042">
    <property type="entry name" value="LicT"/>
    <property type="match status" value="1"/>
</dbReference>
<dbReference type="PANTHER" id="PTHR30185">
    <property type="entry name" value="CRYPTIC BETA-GLUCOSIDE BGL OPERON ANTITERMINATOR"/>
    <property type="match status" value="1"/>
</dbReference>
<accession>B5CQC6</accession>
<evidence type="ECO:0000313" key="3">
    <source>
        <dbReference type="EMBL" id="EDY32573.1"/>
    </source>
</evidence>
<protein>
    <submittedName>
        <fullName evidence="3">Transcription antiterminator LicT</fullName>
    </submittedName>
</protein>
<dbReference type="GO" id="GO:0006355">
    <property type="term" value="P:regulation of DNA-templated transcription"/>
    <property type="evidence" value="ECO:0007669"/>
    <property type="project" value="InterPro"/>
</dbReference>
<dbReference type="InterPro" id="IPR004341">
    <property type="entry name" value="CAT_RNA-bd_dom"/>
</dbReference>
<dbReference type="InterPro" id="IPR036634">
    <property type="entry name" value="PRD_sf"/>
</dbReference>
<organism evidence="3 4">
    <name type="scientific">[Ruminococcus] lactaris ATCC 29176</name>
    <dbReference type="NCBI Taxonomy" id="471875"/>
    <lineage>
        <taxon>Bacteria</taxon>
        <taxon>Bacillati</taxon>
        <taxon>Bacillota</taxon>
        <taxon>Clostridia</taxon>
        <taxon>Lachnospirales</taxon>
        <taxon>Lachnospiraceae</taxon>
        <taxon>Mediterraneibacter</taxon>
    </lineage>
</organism>
<dbReference type="SUPFAM" id="SSF50151">
    <property type="entry name" value="SacY-like RNA-binding domain"/>
    <property type="match status" value="1"/>
</dbReference>
<keyword evidence="1" id="KW-0677">Repeat</keyword>
<dbReference type="AlphaFoldDB" id="B5CQC6"/>
<comment type="caution">
    <text evidence="3">The sequence shown here is derived from an EMBL/GenBank/DDBJ whole genome shotgun (WGS) entry which is preliminary data.</text>
</comment>
<dbReference type="PANTHER" id="PTHR30185:SF15">
    <property type="entry name" value="CRYPTIC BETA-GLUCOSIDE BGL OPERON ANTITERMINATOR"/>
    <property type="match status" value="1"/>
</dbReference>
<dbReference type="Gene3D" id="1.10.1790.10">
    <property type="entry name" value="PRD domain"/>
    <property type="match status" value="2"/>
</dbReference>
<keyword evidence="4" id="KW-1185">Reference proteome</keyword>
<dbReference type="GO" id="GO:0003723">
    <property type="term" value="F:RNA binding"/>
    <property type="evidence" value="ECO:0007669"/>
    <property type="project" value="InterPro"/>
</dbReference>
<feature type="domain" description="PRD" evidence="2">
    <location>
        <begin position="93"/>
        <end position="198"/>
    </location>
</feature>
<dbReference type="PROSITE" id="PS51372">
    <property type="entry name" value="PRD_2"/>
    <property type="match status" value="2"/>
</dbReference>
<dbReference type="SMART" id="SM01061">
    <property type="entry name" value="CAT_RBD"/>
    <property type="match status" value="1"/>
</dbReference>
<evidence type="ECO:0000256" key="1">
    <source>
        <dbReference type="ARBA" id="ARBA00022737"/>
    </source>
</evidence>
<reference evidence="3 4" key="1">
    <citation type="submission" date="2008-08" db="EMBL/GenBank/DDBJ databases">
        <title>Draft genome sequence of Ruminococcus lactaris ATCC 29176.</title>
        <authorList>
            <person name="Sudarsanam P."/>
            <person name="Ley R."/>
            <person name="Guruge J."/>
            <person name="Turnbaugh P.J."/>
            <person name="Mahowald M."/>
            <person name="Liep D."/>
            <person name="Gordon J."/>
        </authorList>
    </citation>
    <scope>NUCLEOTIDE SEQUENCE [LARGE SCALE GENOMIC DNA]</scope>
    <source>
        <strain evidence="3 4">ATCC 29176</strain>
    </source>
</reference>
<dbReference type="InterPro" id="IPR011608">
    <property type="entry name" value="PRD"/>
</dbReference>
<evidence type="ECO:0000259" key="2">
    <source>
        <dbReference type="PROSITE" id="PS51372"/>
    </source>
</evidence>
<sequence length="306" mass="35000">MKELHLAEGTVRHEKRVGVGTLFWKVGCMTIEKVINNNIVSAFDETGREVVVMGRGIGFGSRPGAKIPEDKIEKIFRIESGSVADQFKELLAGVPLEHAKISSDIISYAKGALKLKLNQSIYVTLTDHINFALARCAKGINLENALLWEIKRFYPQEYELGKYAITQIKERLKVELPEDEAGFIALHFVNAEYGTNIRDALRFPNQMKEILEIVTRELGIKLDEGTLHYERFITHMKFLLQRVYRKELLPDEESDLADMISQKYPKEFACSKKVADYIEKTAECRLSGEEVMYLAIHIRRITMAEE</sequence>
<name>B5CQC6_9FIRM</name>
<dbReference type="Pfam" id="PF00874">
    <property type="entry name" value="PRD"/>
    <property type="match status" value="2"/>
</dbReference>
<dbReference type="Pfam" id="PF03123">
    <property type="entry name" value="CAT_RBD"/>
    <property type="match status" value="1"/>
</dbReference>
<gene>
    <name evidence="3" type="primary">licT</name>
    <name evidence="3" type="ORF">RUMLAC_01671</name>
</gene>
<dbReference type="SUPFAM" id="SSF63520">
    <property type="entry name" value="PTS-regulatory domain, PRD"/>
    <property type="match status" value="2"/>
</dbReference>
<proteinExistence type="predicted"/>
<dbReference type="EMBL" id="ABOU02000036">
    <property type="protein sequence ID" value="EDY32573.1"/>
    <property type="molecule type" value="Genomic_DNA"/>
</dbReference>